<evidence type="ECO:0000259" key="2">
    <source>
        <dbReference type="Pfam" id="PF13699"/>
    </source>
</evidence>
<reference evidence="4" key="1">
    <citation type="submission" date="2016-05" db="EMBL/GenBank/DDBJ databases">
        <authorList>
            <person name="Baek K."/>
            <person name="Yang S.-J."/>
        </authorList>
    </citation>
    <scope>NUCLEOTIDE SEQUENCE [LARGE SCALE GENOMIC DNA]</scope>
    <source>
        <strain evidence="4">ST58-10</strain>
    </source>
</reference>
<organism evidence="3 4">
    <name type="scientific">Marinobacterium aestuarii</name>
    <dbReference type="NCBI Taxonomy" id="1821621"/>
    <lineage>
        <taxon>Bacteria</taxon>
        <taxon>Pseudomonadati</taxon>
        <taxon>Pseudomonadota</taxon>
        <taxon>Gammaproteobacteria</taxon>
        <taxon>Oceanospirillales</taxon>
        <taxon>Oceanospirillaceae</taxon>
        <taxon>Marinobacterium</taxon>
    </lineage>
</organism>
<dbReference type="RefSeq" id="WP_067386130.1">
    <property type="nucleotide sequence ID" value="NZ_CP015839.1"/>
</dbReference>
<feature type="region of interest" description="Disordered" evidence="1">
    <location>
        <begin position="272"/>
        <end position="295"/>
    </location>
</feature>
<protein>
    <recommendedName>
        <fullName evidence="2">eCIS core domain-containing protein</fullName>
    </recommendedName>
</protein>
<dbReference type="STRING" id="1821621.A8C75_20010"/>
<reference evidence="3 4" key="2">
    <citation type="journal article" date="2018" name="Int. J. Syst. Evol. Microbiol.">
        <title>Marinobacterium aestuarii sp. nov., a benzene-degrading marine bacterium isolated from estuary sediment.</title>
        <authorList>
            <person name="Bae S.S."/>
            <person name="Jung J."/>
            <person name="Chung D."/>
            <person name="Baek K."/>
        </authorList>
    </citation>
    <scope>NUCLEOTIDE SEQUENCE [LARGE SCALE GENOMIC DNA]</scope>
    <source>
        <strain evidence="3 4">ST58-10</strain>
    </source>
</reference>
<feature type="compositionally biased region" description="Basic and acidic residues" evidence="1">
    <location>
        <begin position="278"/>
        <end position="293"/>
    </location>
</feature>
<evidence type="ECO:0000313" key="3">
    <source>
        <dbReference type="EMBL" id="ANG64528.1"/>
    </source>
</evidence>
<dbReference type="AlphaFoldDB" id="A0A1A9F3S7"/>
<feature type="compositionally biased region" description="Polar residues" evidence="1">
    <location>
        <begin position="14"/>
        <end position="24"/>
    </location>
</feature>
<evidence type="ECO:0000256" key="1">
    <source>
        <dbReference type="SAM" id="MobiDB-lite"/>
    </source>
</evidence>
<evidence type="ECO:0000313" key="4">
    <source>
        <dbReference type="Proteomes" id="UP000078070"/>
    </source>
</evidence>
<feature type="domain" description="eCIS core" evidence="2">
    <location>
        <begin position="127"/>
        <end position="204"/>
    </location>
</feature>
<keyword evidence="4" id="KW-1185">Reference proteome</keyword>
<sequence>MHTYTQRSPRKTAPGSSSGATQASAVKALLNRSAKGPALQTKMQLGQPNDRYEKEADQVAQRVTADSPQAVNISALDTGAIQRMPEGTASTYEEDEELLQASADGPVGDISNNIERDITASRGGGEPLQASTRGLLEPRFGTRFTDTRIHDSPSAHRLASGLGARAFTTGKDVFFGPGEYQPHTTAGQQLLAHELTHVVQQRRGSAALQHKRIQRELTGSEPAPEQAAAPLPVAGNKTTGLVDTAASTITWTSIALPAFKNRGHRRARYQALSPLRRGQGERVDRSGENDPAQRDNWLTSLDKSTIRTELESKLKTANAGEMPEGDQHVFEVRTRAGQNRYYSGSLDSLASEFLIPTWGGKNPRAEPRFFHVDHIVELQLANWPHSPEGNALENYELLEGNANTTSGQMVRTAISDKISGFIRATEGAYGDTERDIKSAFTLVFEGAVGRGGPSVGNSDFWIRADIESGAHLRALVAADPTKIGGPGLARIFSRANGGVSREFSWSGDTTAEQEVPSRLRRERYWLKPLVITHKYFRTDPESVVETPDFGYLRVHVSQRDKVFESTEPVDLPLNRFIGARYGGILQDSWRTTIGNLKANFFSPITFNNIEVAGDRGIVAQGNINVSLPFFSESTAIGISLADGTVSVFKEFSTEDIALPAPFSVDECSLRASYSLDNDWSLEGRVNFGIDNVGQGEITASLLPDTGLAATGEFNFESTLFNPATLSVGYRAGAWSFGGEVGFEEGLIPGVSDGTLSVNWAEGVLSGNGDVGFSYPWLSRGTLNLAYGAERGLEVRGGVELTGEVPGLNSATVNILVTKSAEGLWTLGGAIEADLDTSRIPGLTATRFSGALENGIFTASLRSAFERDIASGTVSLAVTNQAIDAQGNPVEGQTTEALVFYGSGSVTLALTPWLDATAGVEFARDGGISLRGGVEVTEDIEILSDEQTPDLELPRSRRPSFDVDIPLASIGVADVALRLGGSLNAYVRTSPFTLQDVRLDVFYNFDNPNDTSVEGNARLHMDAQAGLEGSLLVGLSARVLVIRGGGEIELSVGAMLNGELDAVVQPSWNVRNGFAVTARLDAVVSPTVYLDLGGRIFVELDVLIGSIDLWESERLNIARKELPLDVELGARASARYQEKPDNAFTYETPTWVIPSAGDLQRAFIGAVLDEV</sequence>
<dbReference type="InterPro" id="IPR025295">
    <property type="entry name" value="eCIS_core_dom"/>
</dbReference>
<gene>
    <name evidence="3" type="ORF">A8C75_20010</name>
</gene>
<accession>A0A1A9F3S7</accession>
<name>A0A1A9F3S7_9GAMM</name>
<feature type="region of interest" description="Disordered" evidence="1">
    <location>
        <begin position="1"/>
        <end position="56"/>
    </location>
</feature>
<dbReference type="EMBL" id="CP015839">
    <property type="protein sequence ID" value="ANG64528.1"/>
    <property type="molecule type" value="Genomic_DNA"/>
</dbReference>
<dbReference type="KEGG" id="mars:A8C75_20010"/>
<dbReference type="Proteomes" id="UP000078070">
    <property type="component" value="Chromosome"/>
</dbReference>
<dbReference type="Pfam" id="PF13699">
    <property type="entry name" value="eCIS_core"/>
    <property type="match status" value="1"/>
</dbReference>
<dbReference type="OrthoDB" id="292792at2"/>
<proteinExistence type="predicted"/>